<evidence type="ECO:0000313" key="2">
    <source>
        <dbReference type="Proteomes" id="UP000836841"/>
    </source>
</evidence>
<name>A0AAU9SSH5_THLAR</name>
<reference evidence="1 2" key="1">
    <citation type="submission" date="2022-03" db="EMBL/GenBank/DDBJ databases">
        <authorList>
            <person name="Nunn A."/>
            <person name="Chopra R."/>
            <person name="Nunn A."/>
            <person name="Contreras Garrido A."/>
        </authorList>
    </citation>
    <scope>NUCLEOTIDE SEQUENCE [LARGE SCALE GENOMIC DNA]</scope>
</reference>
<dbReference type="Proteomes" id="UP000836841">
    <property type="component" value="Chromosome 6"/>
</dbReference>
<organism evidence="1 2">
    <name type="scientific">Thlaspi arvense</name>
    <name type="common">Field penny-cress</name>
    <dbReference type="NCBI Taxonomy" id="13288"/>
    <lineage>
        <taxon>Eukaryota</taxon>
        <taxon>Viridiplantae</taxon>
        <taxon>Streptophyta</taxon>
        <taxon>Embryophyta</taxon>
        <taxon>Tracheophyta</taxon>
        <taxon>Spermatophyta</taxon>
        <taxon>Magnoliopsida</taxon>
        <taxon>eudicotyledons</taxon>
        <taxon>Gunneridae</taxon>
        <taxon>Pentapetalae</taxon>
        <taxon>rosids</taxon>
        <taxon>malvids</taxon>
        <taxon>Brassicales</taxon>
        <taxon>Brassicaceae</taxon>
        <taxon>Thlaspideae</taxon>
        <taxon>Thlaspi</taxon>
    </lineage>
</organism>
<accession>A0AAU9SSH5</accession>
<gene>
    <name evidence="1" type="ORF">TAV2_LOCUS19693</name>
</gene>
<dbReference type="EMBL" id="OU466862">
    <property type="protein sequence ID" value="CAH2072159.1"/>
    <property type="molecule type" value="Genomic_DNA"/>
</dbReference>
<evidence type="ECO:0000313" key="1">
    <source>
        <dbReference type="EMBL" id="CAH2072159.1"/>
    </source>
</evidence>
<keyword evidence="2" id="KW-1185">Reference proteome</keyword>
<dbReference type="AlphaFoldDB" id="A0AAU9SSH5"/>
<proteinExistence type="predicted"/>
<protein>
    <submittedName>
        <fullName evidence="1">Uncharacterized protein</fullName>
    </submittedName>
</protein>
<sequence>MFKGCLSCFNIICFRKKQDREQHKPVKAEDVVEPVALKDDEEESKGKKTNIIRTSGYIEPEHVYTSAGFNGKLEESDSSSSLKNEFNKVKTFDLRGVKKTKEK</sequence>